<dbReference type="InterPro" id="IPR036236">
    <property type="entry name" value="Znf_C2H2_sf"/>
</dbReference>
<dbReference type="SUPFAM" id="SSF57667">
    <property type="entry name" value="beta-beta-alpha zinc fingers"/>
    <property type="match status" value="1"/>
</dbReference>
<feature type="domain" description="C2H2-type" evidence="4">
    <location>
        <begin position="31"/>
        <end position="60"/>
    </location>
</feature>
<gene>
    <name evidence="5" type="ORF">BJX66DRAFT_320401</name>
</gene>
<accession>A0ABR4FH36</accession>
<dbReference type="Gene3D" id="3.30.160.60">
    <property type="entry name" value="Classic Zinc Finger"/>
    <property type="match status" value="1"/>
</dbReference>
<reference evidence="5 6" key="1">
    <citation type="submission" date="2024-07" db="EMBL/GenBank/DDBJ databases">
        <title>Section-level genome sequencing and comparative genomics of Aspergillus sections Usti and Cavernicolus.</title>
        <authorList>
            <consortium name="Lawrence Berkeley National Laboratory"/>
            <person name="Nybo J.L."/>
            <person name="Vesth T.C."/>
            <person name="Theobald S."/>
            <person name="Frisvad J.C."/>
            <person name="Larsen T.O."/>
            <person name="Kjaerboelling I."/>
            <person name="Rothschild-Mancinelli K."/>
            <person name="Lyhne E.K."/>
            <person name="Kogle M.E."/>
            <person name="Barry K."/>
            <person name="Clum A."/>
            <person name="Na H."/>
            <person name="Ledsgaard L."/>
            <person name="Lin J."/>
            <person name="Lipzen A."/>
            <person name="Kuo A."/>
            <person name="Riley R."/>
            <person name="Mondo S."/>
            <person name="Labutti K."/>
            <person name="Haridas S."/>
            <person name="Pangalinan J."/>
            <person name="Salamov A.A."/>
            <person name="Simmons B.A."/>
            <person name="Magnuson J.K."/>
            <person name="Chen J."/>
            <person name="Drula E."/>
            <person name="Henrissat B."/>
            <person name="Wiebenga A."/>
            <person name="Lubbers R.J."/>
            <person name="Gomes A.C."/>
            <person name="Makela M.R."/>
            <person name="Stajich J."/>
            <person name="Grigoriev I.V."/>
            <person name="Mortensen U.H."/>
            <person name="De Vries R.P."/>
            <person name="Baker S.E."/>
            <person name="Andersen M.R."/>
        </authorList>
    </citation>
    <scope>NUCLEOTIDE SEQUENCE [LARGE SCALE GENOMIC DNA]</scope>
    <source>
        <strain evidence="5 6">CBS 209.92</strain>
    </source>
</reference>
<comment type="caution">
    <text evidence="5">The sequence shown here is derived from an EMBL/GenBank/DDBJ whole genome shotgun (WGS) entry which is preliminary data.</text>
</comment>
<name>A0ABR4FH36_9EURO</name>
<evidence type="ECO:0000256" key="2">
    <source>
        <dbReference type="SAM" id="Coils"/>
    </source>
</evidence>
<organism evidence="5 6">
    <name type="scientific">Aspergillus keveii</name>
    <dbReference type="NCBI Taxonomy" id="714993"/>
    <lineage>
        <taxon>Eukaryota</taxon>
        <taxon>Fungi</taxon>
        <taxon>Dikarya</taxon>
        <taxon>Ascomycota</taxon>
        <taxon>Pezizomycotina</taxon>
        <taxon>Eurotiomycetes</taxon>
        <taxon>Eurotiomycetidae</taxon>
        <taxon>Eurotiales</taxon>
        <taxon>Aspergillaceae</taxon>
        <taxon>Aspergillus</taxon>
        <taxon>Aspergillus subgen. Nidulantes</taxon>
    </lineage>
</organism>
<proteinExistence type="predicted"/>
<keyword evidence="6" id="KW-1185">Reference proteome</keyword>
<protein>
    <recommendedName>
        <fullName evidence="4">C2H2-type domain-containing protein</fullName>
    </recommendedName>
</protein>
<dbReference type="InterPro" id="IPR013087">
    <property type="entry name" value="Znf_C2H2_type"/>
</dbReference>
<keyword evidence="1" id="KW-0479">Metal-binding</keyword>
<evidence type="ECO:0000256" key="1">
    <source>
        <dbReference type="PROSITE-ProRule" id="PRU00042"/>
    </source>
</evidence>
<feature type="coiled-coil region" evidence="2">
    <location>
        <begin position="46"/>
        <end position="73"/>
    </location>
</feature>
<dbReference type="PROSITE" id="PS50157">
    <property type="entry name" value="ZINC_FINGER_C2H2_2"/>
    <property type="match status" value="1"/>
</dbReference>
<keyword evidence="2" id="KW-0175">Coiled coil</keyword>
<dbReference type="PROSITE" id="PS00028">
    <property type="entry name" value="ZINC_FINGER_C2H2_1"/>
    <property type="match status" value="1"/>
</dbReference>
<feature type="region of interest" description="Disordered" evidence="3">
    <location>
        <begin position="1"/>
        <end position="26"/>
    </location>
</feature>
<evidence type="ECO:0000259" key="4">
    <source>
        <dbReference type="PROSITE" id="PS50157"/>
    </source>
</evidence>
<evidence type="ECO:0000313" key="5">
    <source>
        <dbReference type="EMBL" id="KAL2782560.1"/>
    </source>
</evidence>
<evidence type="ECO:0000313" key="6">
    <source>
        <dbReference type="Proteomes" id="UP001610563"/>
    </source>
</evidence>
<dbReference type="EMBL" id="JBFTWV010000388">
    <property type="protein sequence ID" value="KAL2782560.1"/>
    <property type="molecule type" value="Genomic_DNA"/>
</dbReference>
<keyword evidence="1" id="KW-0862">Zinc</keyword>
<dbReference type="Proteomes" id="UP001610563">
    <property type="component" value="Unassembled WGS sequence"/>
</dbReference>
<sequence length="200" mass="22805">MPSRKYPADPWHPQPSSYSRHQRSHRNEKPFVCGLSHCRQKFARKASLAQHRLQHAEQDIAFEQQQRREALALDLSTCSTSIGPTVPPTTPSPTSHNGEPIVWDALPCDDIDSLLARLTHPPNPNAQLDPRSTTPNQTEFQIHNCDLQYVDLSTGLVHQPVQQPFHDWPLPPAAPRPNRSFPDYYIDDCSIAYNYDGWLR</sequence>
<evidence type="ECO:0000256" key="3">
    <source>
        <dbReference type="SAM" id="MobiDB-lite"/>
    </source>
</evidence>
<keyword evidence="1" id="KW-0863">Zinc-finger</keyword>